<dbReference type="AlphaFoldDB" id="X1VMJ7"/>
<evidence type="ECO:0000313" key="1">
    <source>
        <dbReference type="EMBL" id="GAJ20817.1"/>
    </source>
</evidence>
<accession>X1VMJ7</accession>
<sequence length="59" mass="6923">MRIAKNDVETQTHDGARTQFGLHFIKTGKIDKAYGKLFTKLFDYRQKGDYGDLFDYDED</sequence>
<feature type="non-terminal residue" evidence="1">
    <location>
        <position position="59"/>
    </location>
</feature>
<organism evidence="1">
    <name type="scientific">marine sediment metagenome</name>
    <dbReference type="NCBI Taxonomy" id="412755"/>
    <lineage>
        <taxon>unclassified sequences</taxon>
        <taxon>metagenomes</taxon>
        <taxon>ecological metagenomes</taxon>
    </lineage>
</organism>
<proteinExistence type="predicted"/>
<protein>
    <submittedName>
        <fullName evidence="1">Uncharacterized protein</fullName>
    </submittedName>
</protein>
<comment type="caution">
    <text evidence="1">The sequence shown here is derived from an EMBL/GenBank/DDBJ whole genome shotgun (WGS) entry which is preliminary data.</text>
</comment>
<dbReference type="Gene3D" id="1.20.120.330">
    <property type="entry name" value="Nucleotidyltransferases domain 2"/>
    <property type="match status" value="1"/>
</dbReference>
<name>X1VMJ7_9ZZZZ</name>
<reference evidence="1" key="1">
    <citation type="journal article" date="2014" name="Front. Microbiol.">
        <title>High frequency of phylogenetically diverse reductive dehalogenase-homologous genes in deep subseafloor sedimentary metagenomes.</title>
        <authorList>
            <person name="Kawai M."/>
            <person name="Futagami T."/>
            <person name="Toyoda A."/>
            <person name="Takaki Y."/>
            <person name="Nishi S."/>
            <person name="Hori S."/>
            <person name="Arai W."/>
            <person name="Tsubouchi T."/>
            <person name="Morono Y."/>
            <person name="Uchiyama I."/>
            <person name="Ito T."/>
            <person name="Fujiyama A."/>
            <person name="Inagaki F."/>
            <person name="Takami H."/>
        </authorList>
    </citation>
    <scope>NUCLEOTIDE SEQUENCE</scope>
    <source>
        <strain evidence="1">Expedition CK06-06</strain>
    </source>
</reference>
<gene>
    <name evidence="1" type="ORF">S12H4_60131</name>
</gene>
<dbReference type="EMBL" id="BARW01039495">
    <property type="protein sequence ID" value="GAJ20817.1"/>
    <property type="molecule type" value="Genomic_DNA"/>
</dbReference>